<dbReference type="InterPro" id="IPR049874">
    <property type="entry name" value="ROK_cs"/>
</dbReference>
<dbReference type="InterPro" id="IPR036388">
    <property type="entry name" value="WH-like_DNA-bd_sf"/>
</dbReference>
<feature type="region of interest" description="Disordered" evidence="2">
    <location>
        <begin position="1"/>
        <end position="20"/>
    </location>
</feature>
<dbReference type="InterPro" id="IPR000600">
    <property type="entry name" value="ROK"/>
</dbReference>
<dbReference type="InterPro" id="IPR036390">
    <property type="entry name" value="WH_DNA-bd_sf"/>
</dbReference>
<dbReference type="GO" id="GO:0003700">
    <property type="term" value="F:DNA-binding transcription factor activity"/>
    <property type="evidence" value="ECO:0007669"/>
    <property type="project" value="InterPro"/>
</dbReference>
<dbReference type="Gene3D" id="3.30.420.40">
    <property type="match status" value="2"/>
</dbReference>
<gene>
    <name evidence="4" type="ORF">KK103_07630</name>
</gene>
<dbReference type="Gene3D" id="1.10.10.10">
    <property type="entry name" value="Winged helix-like DNA-binding domain superfamily/Winged helix DNA-binding domain"/>
    <property type="match status" value="1"/>
</dbReference>
<evidence type="ECO:0000313" key="4">
    <source>
        <dbReference type="EMBL" id="MBT1541624.1"/>
    </source>
</evidence>
<evidence type="ECO:0000259" key="3">
    <source>
        <dbReference type="Pfam" id="PF12802"/>
    </source>
</evidence>
<dbReference type="SUPFAM" id="SSF46785">
    <property type="entry name" value="Winged helix' DNA-binding domain"/>
    <property type="match status" value="1"/>
</dbReference>
<organism evidence="4 5">
    <name type="scientific">Curtobacterium flaccumfaciens pv. flaccumfaciens</name>
    <dbReference type="NCBI Taxonomy" id="138532"/>
    <lineage>
        <taxon>Bacteria</taxon>
        <taxon>Bacillati</taxon>
        <taxon>Actinomycetota</taxon>
        <taxon>Actinomycetes</taxon>
        <taxon>Micrococcales</taxon>
        <taxon>Microbacteriaceae</taxon>
        <taxon>Curtobacterium</taxon>
    </lineage>
</organism>
<accession>A0A9Q2ZML2</accession>
<proteinExistence type="inferred from homology"/>
<dbReference type="Pfam" id="PF12802">
    <property type="entry name" value="MarR_2"/>
    <property type="match status" value="1"/>
</dbReference>
<dbReference type="InterPro" id="IPR043129">
    <property type="entry name" value="ATPase_NBD"/>
</dbReference>
<dbReference type="Proteomes" id="UP000709437">
    <property type="component" value="Unassembled WGS sequence"/>
</dbReference>
<dbReference type="AlphaFoldDB" id="A0A9Q2ZML2"/>
<dbReference type="EMBL" id="JAHEWX010000007">
    <property type="protein sequence ID" value="MBT1541624.1"/>
    <property type="molecule type" value="Genomic_DNA"/>
</dbReference>
<dbReference type="SUPFAM" id="SSF53067">
    <property type="entry name" value="Actin-like ATPase domain"/>
    <property type="match status" value="1"/>
</dbReference>
<protein>
    <submittedName>
        <fullName evidence="4">ROK family transcriptional regulator</fullName>
    </submittedName>
</protein>
<dbReference type="InterPro" id="IPR000835">
    <property type="entry name" value="HTH_MarR-typ"/>
</dbReference>
<evidence type="ECO:0000313" key="5">
    <source>
        <dbReference type="Proteomes" id="UP000709437"/>
    </source>
</evidence>
<evidence type="ECO:0000256" key="1">
    <source>
        <dbReference type="ARBA" id="ARBA00006479"/>
    </source>
</evidence>
<evidence type="ECO:0000256" key="2">
    <source>
        <dbReference type="SAM" id="MobiDB-lite"/>
    </source>
</evidence>
<dbReference type="Pfam" id="PF00480">
    <property type="entry name" value="ROK"/>
    <property type="match status" value="1"/>
</dbReference>
<comment type="similarity">
    <text evidence="1">Belongs to the ROK (NagC/XylR) family.</text>
</comment>
<feature type="domain" description="HTH marR-type" evidence="3">
    <location>
        <begin position="21"/>
        <end position="72"/>
    </location>
</feature>
<name>A0A9Q2ZML2_9MICO</name>
<comment type="caution">
    <text evidence="4">The sequence shown here is derived from an EMBL/GenBank/DDBJ whole genome shotgun (WGS) entry which is preliminary data.</text>
</comment>
<dbReference type="PANTHER" id="PTHR18964:SF173">
    <property type="entry name" value="GLUCOKINASE"/>
    <property type="match status" value="1"/>
</dbReference>
<sequence>MSEPRRSPGNQASLREANRGRVVSAVKRHGGLTQVELAGVTGLSPATVSNIVKELVATGALHATPSTSSGRRALRVTLPHGLGLVAGVHVSPRHLRLALSDLNGAVLAERHMPLARDHRADAELDKTALLVLDMAESIESSMDEVLAVGLAVAAPIDARTGMTARGGILRGWDGIALGQSLARRMDKPVQVDNSANLAALAEHRSGAARGRDTVVTLDVGNGIGAGLVLGGHLFRGHHGIAGEFGHTPVLPNGPLCRCGNRGCLEAIAGAPAVLEGVRDEVGTLKLADLILRAMAGDQVCMRAVAEAGRAIGSAAVGLCNVLDPERVVVTGEFARAGELLLGPMRHALESSLIVDVDGTPDVVQGQLGEKASVTGALALAIEAVDVTRAR</sequence>
<dbReference type="RefSeq" id="WP_056071133.1">
    <property type="nucleotide sequence ID" value="NZ_JAHEWX010000007.1"/>
</dbReference>
<dbReference type="PROSITE" id="PS01125">
    <property type="entry name" value="ROK"/>
    <property type="match status" value="1"/>
</dbReference>
<dbReference type="PANTHER" id="PTHR18964">
    <property type="entry name" value="ROK (REPRESSOR, ORF, KINASE) FAMILY"/>
    <property type="match status" value="1"/>
</dbReference>
<reference evidence="4" key="1">
    <citation type="submission" date="2021-05" db="EMBL/GenBank/DDBJ databases">
        <title>Whole genome sequence of Curtobacterium flaccumfaciens pv. flaccumfaciens strain CFBP 3417.</title>
        <authorList>
            <person name="Osdaghi E."/>
            <person name="Taghouti G."/>
            <person name="Portier P."/>
            <person name="Fazliarab A."/>
            <person name="Taghavi S.M."/>
            <person name="Briand M."/>
            <person name="Le-Saux M."/>
            <person name="Jacques M.-A."/>
        </authorList>
    </citation>
    <scope>NUCLEOTIDE SEQUENCE</scope>
    <source>
        <strain evidence="4">CFBP 3417</strain>
    </source>
</reference>